<keyword evidence="3" id="KW-1185">Reference proteome</keyword>
<comment type="caution">
    <text evidence="2">The sequence shown here is derived from an EMBL/GenBank/DDBJ whole genome shotgun (WGS) entry which is preliminary data.</text>
</comment>
<gene>
    <name evidence="2" type="ORF">EDC30_10781</name>
</gene>
<name>A0A4R3HU95_PAULE</name>
<evidence type="ECO:0000313" key="2">
    <source>
        <dbReference type="EMBL" id="TCS36264.1"/>
    </source>
</evidence>
<dbReference type="RefSeq" id="WP_132259099.1">
    <property type="nucleotide sequence ID" value="NZ_SLZQ01000007.1"/>
</dbReference>
<protein>
    <submittedName>
        <fullName evidence="2">SnoaL-like protein</fullName>
    </submittedName>
</protein>
<dbReference type="AlphaFoldDB" id="A0A4R3HU95"/>
<dbReference type="InterPro" id="IPR032710">
    <property type="entry name" value="NTF2-like_dom_sf"/>
</dbReference>
<dbReference type="Pfam" id="PF12680">
    <property type="entry name" value="SnoaL_2"/>
    <property type="match status" value="1"/>
</dbReference>
<dbReference type="OrthoDB" id="582607at2"/>
<proteinExistence type="predicted"/>
<accession>A0A4R3HU95</accession>
<evidence type="ECO:0000259" key="1">
    <source>
        <dbReference type="Pfam" id="PF12680"/>
    </source>
</evidence>
<dbReference type="EMBL" id="SLZQ01000007">
    <property type="protein sequence ID" value="TCS36264.1"/>
    <property type="molecule type" value="Genomic_DNA"/>
</dbReference>
<evidence type="ECO:0000313" key="3">
    <source>
        <dbReference type="Proteomes" id="UP000295382"/>
    </source>
</evidence>
<dbReference type="SUPFAM" id="SSF54427">
    <property type="entry name" value="NTF2-like"/>
    <property type="match status" value="1"/>
</dbReference>
<sequence length="138" mass="15650">MDQQQARQLAQQFIDKLHQLEEHSPDSIDTLVGMFSDDAELSNTVIQHQKGCLTGRDNIARFWREYISSFGSIHSDFFDVTTSDHSAGLFWRSSGTGQSGQPVSYEGVSLLMFDDAGKIRQFKGYFDPRQTQSKTQVH</sequence>
<reference evidence="2 3" key="1">
    <citation type="submission" date="2019-03" db="EMBL/GenBank/DDBJ databases">
        <title>Genomic Encyclopedia of Type Strains, Phase IV (KMG-IV): sequencing the most valuable type-strain genomes for metagenomic binning, comparative biology and taxonomic classification.</title>
        <authorList>
            <person name="Goeker M."/>
        </authorList>
    </citation>
    <scope>NUCLEOTIDE SEQUENCE [LARGE SCALE GENOMIC DNA]</scope>
    <source>
        <strain evidence="2 3">DSM 7445</strain>
    </source>
</reference>
<dbReference type="Gene3D" id="3.10.450.50">
    <property type="match status" value="1"/>
</dbReference>
<organism evidence="2 3">
    <name type="scientific">Paucimonas lemoignei</name>
    <name type="common">Pseudomonas lemoignei</name>
    <dbReference type="NCBI Taxonomy" id="29443"/>
    <lineage>
        <taxon>Bacteria</taxon>
        <taxon>Pseudomonadati</taxon>
        <taxon>Pseudomonadota</taxon>
        <taxon>Betaproteobacteria</taxon>
        <taxon>Burkholderiales</taxon>
        <taxon>Burkholderiaceae</taxon>
        <taxon>Paucimonas</taxon>
    </lineage>
</organism>
<feature type="domain" description="SnoaL-like" evidence="1">
    <location>
        <begin position="27"/>
        <end position="121"/>
    </location>
</feature>
<dbReference type="InterPro" id="IPR037401">
    <property type="entry name" value="SnoaL-like"/>
</dbReference>
<dbReference type="Proteomes" id="UP000295382">
    <property type="component" value="Unassembled WGS sequence"/>
</dbReference>